<evidence type="ECO:0008006" key="3">
    <source>
        <dbReference type="Google" id="ProtNLM"/>
    </source>
</evidence>
<dbReference type="OrthoDB" id="369674at2"/>
<evidence type="ECO:0000313" key="2">
    <source>
        <dbReference type="Proteomes" id="UP000266615"/>
    </source>
</evidence>
<organism evidence="1 2">
    <name type="scientific">Nesterenkonia natronophila</name>
    <dbReference type="NCBI Taxonomy" id="2174932"/>
    <lineage>
        <taxon>Bacteria</taxon>
        <taxon>Bacillati</taxon>
        <taxon>Actinomycetota</taxon>
        <taxon>Actinomycetes</taxon>
        <taxon>Micrococcales</taxon>
        <taxon>Micrococcaceae</taxon>
        <taxon>Nesterenkonia</taxon>
    </lineage>
</organism>
<gene>
    <name evidence="1" type="ORF">D3250_03890</name>
</gene>
<accession>A0A3A4FCZ1</accession>
<dbReference type="EMBL" id="QYZP01000001">
    <property type="protein sequence ID" value="RJN32957.1"/>
    <property type="molecule type" value="Genomic_DNA"/>
</dbReference>
<keyword evidence="2" id="KW-1185">Reference proteome</keyword>
<dbReference type="Proteomes" id="UP000266615">
    <property type="component" value="Unassembled WGS sequence"/>
</dbReference>
<dbReference type="InterPro" id="IPR059166">
    <property type="entry name" value="PLD-like_cat"/>
</dbReference>
<dbReference type="Gene3D" id="3.30.870.10">
    <property type="entry name" value="Endonuclease Chain A"/>
    <property type="match status" value="1"/>
</dbReference>
<dbReference type="AlphaFoldDB" id="A0A3A4FCZ1"/>
<sequence length="602" mass="65639">MLDPNNRSLLTDMLQPPRGYVLSQAVGTTFTLDLASALTVPLSFASRIAPEQDDVGIIASLAQFSDRINIFTQAGEIRSGVRSDLVALLEEVVHPVHPPRGIFHPKVWFLQYRAGNRAAYRFLCLSRNLTEDRSWDLSIRLDGSPAPEEQQTHWAEVNTPLVEMLELLPELAVNPIGESRRASIAALAEDLSAVQWEHPEGVSDLRFHLLNGSAAGGSTGQDMLRWPAKDALVISPFVSRQGLQAVQANVAERVTLVSRPLTIDQLPPECLDDNLAQYVLDDLLAEVDDGGPEALSGLHAKAVFMRHRRRWSQARALIGSANITGGGLQTNIELMVEFAGLARDFGPEAVIGTLQPLLEPYESAGGEDESEADAARQALEAHIRTLAAGRFHARVIATEPFGIRVWCEPETQELVEQMQRIGVSVSWALLSNSGGPQRLSAGESNASEISGLQLSDISPFLQIVASQRVQDQRIRVTTIVQAELHNDIAGRRDAMLARGIGDGETFLKLLLLLLGSAGSEWALGRATGAATGDWSSSLSTSGLLESLLGSLARGGDDLDVAHRVFSELQEYAGDELDLPEGFTELWNNVWHVRRSQPRERVR</sequence>
<dbReference type="CDD" id="cd09176">
    <property type="entry name" value="PLDc_unchar6"/>
    <property type="match status" value="1"/>
</dbReference>
<name>A0A3A4FCZ1_9MICC</name>
<comment type="caution">
    <text evidence="1">The sequence shown here is derived from an EMBL/GenBank/DDBJ whole genome shotgun (WGS) entry which is preliminary data.</text>
</comment>
<dbReference type="RefSeq" id="WP_119902001.1">
    <property type="nucleotide sequence ID" value="NZ_QYZP01000001.1"/>
</dbReference>
<proteinExistence type="predicted"/>
<evidence type="ECO:0000313" key="1">
    <source>
        <dbReference type="EMBL" id="RJN32957.1"/>
    </source>
</evidence>
<protein>
    <recommendedName>
        <fullName evidence="3">PLD phosphodiesterase domain-containing protein</fullName>
    </recommendedName>
</protein>
<reference evidence="1 2" key="1">
    <citation type="submission" date="2018-09" db="EMBL/GenBank/DDBJ databases">
        <title>Nesterenkonia natronophila sp. nov., an alkaliphilic actinobacteriume isolated from a soda lake, and emended description of the genus Nesterenkonia.</title>
        <authorList>
            <person name="Menes R.J."/>
            <person name="Iriarte A."/>
        </authorList>
    </citation>
    <scope>NUCLEOTIDE SEQUENCE [LARGE SCALE GENOMIC DNA]</scope>
    <source>
        <strain evidence="1 2">M8</strain>
    </source>
</reference>